<dbReference type="InterPro" id="IPR001650">
    <property type="entry name" value="Helicase_C-like"/>
</dbReference>
<dbReference type="SMART" id="SM00487">
    <property type="entry name" value="DEXDc"/>
    <property type="match status" value="1"/>
</dbReference>
<name>A0ABS1LBJ9_9ACTN</name>
<proteinExistence type="predicted"/>
<dbReference type="PROSITE" id="PS51192">
    <property type="entry name" value="HELICASE_ATP_BIND_1"/>
    <property type="match status" value="1"/>
</dbReference>
<feature type="domain" description="Helicase ATP-binding" evidence="6">
    <location>
        <begin position="44"/>
        <end position="184"/>
    </location>
</feature>
<sequence>MPDAAARLDTRIPTGADPDTVYDAFASWVADQGLGLYPHQDEAVIELLGGNHVILATPTGSGKSLVALGAHAAALARDEVSFYTAPIKALVSEKFFSLIEVFGADNVGMLTGDAAVNPDAPIICCTAEILANIALREGRSADVGLVVMDEFHYYSEHDRGWAWQVPLLELLDAQFLLMSATLGDVSFFVDDLKERTGRDTAVVDDAERPVPLSFRWSMEPLDETLEELVTTGQDPVYVVHFTQAAAVEHATNLLKSKVGANGLTVDKEAIAERIGAFRFGAGFGKTLSRLVRNGIGVHHAGMLPKYRRLVETLAQAGLLRVICGTDTLGVGINVPIRTVLFTGLAKFDGNRQRVLRTREFQQIAGRAGRAGFDTAGYVVVQAPEHVIDNEQQKAKIAARVAAGKKKSKAQLKKAPEGTVVWTEQTFDKLVAGVPERLSSRMKVDNAMLVNVVAREEDAFAVMRRLVMEGHEGQRGRLRLARRALRLSRSLVRTGIVTRLDEPDRFGRRYVLAVDLPEDFAINQPLAHFALAAFDVLDPESETYSLDVVSIVESVLEAPRQILMAQQHAARGEAIGEMKADGIEYDERMALLEEITWPQPLRGLLEALYETYRQTHPWLPDDALGPKSVVREMWENGMGFTDVVGRYQLARSEGLVLRYLTDAYKTLRHSVPEAHRAPEVEDVIEWLGETVRQTDSSLLDEWEALSDPDHASSAVAHHEPPPPPRPLSRQERPFRVMLRNAMWARVDAVARDDLDVLVRLERAAADRTEPPRQVVVGRSVWDAAIEAYYAEHDSVLTDGDARGPDLLVVADERVGEPVGAEEGVTSRLRDVRQTIHDPEGHHDWVIEATVDCDATDEAGELVLATTAMRRLD</sequence>
<dbReference type="Proteomes" id="UP000636918">
    <property type="component" value="Unassembled WGS sequence"/>
</dbReference>
<dbReference type="SUPFAM" id="SSF52540">
    <property type="entry name" value="P-loop containing nucleoside triphosphate hydrolases"/>
    <property type="match status" value="1"/>
</dbReference>
<evidence type="ECO:0000256" key="3">
    <source>
        <dbReference type="ARBA" id="ARBA00022806"/>
    </source>
</evidence>
<keyword evidence="1" id="KW-0547">Nucleotide-binding</keyword>
<evidence type="ECO:0000256" key="4">
    <source>
        <dbReference type="ARBA" id="ARBA00022840"/>
    </source>
</evidence>
<dbReference type="PANTHER" id="PTHR12131">
    <property type="entry name" value="ATP-DEPENDENT RNA AND DNA HELICASE"/>
    <property type="match status" value="1"/>
</dbReference>
<dbReference type="InterPro" id="IPR027417">
    <property type="entry name" value="P-loop_NTPase"/>
</dbReference>
<gene>
    <name evidence="8" type="ORF">JI751_09815</name>
</gene>
<evidence type="ECO:0000313" key="8">
    <source>
        <dbReference type="EMBL" id="MBL0747906.1"/>
    </source>
</evidence>
<keyword evidence="2" id="KW-0378">Hydrolase</keyword>
<feature type="domain" description="Helicase C-terminal" evidence="7">
    <location>
        <begin position="220"/>
        <end position="426"/>
    </location>
</feature>
<protein>
    <submittedName>
        <fullName evidence="8">DUF3516 domain-containing protein</fullName>
    </submittedName>
</protein>
<evidence type="ECO:0000256" key="1">
    <source>
        <dbReference type="ARBA" id="ARBA00022741"/>
    </source>
</evidence>
<dbReference type="SMART" id="SM00490">
    <property type="entry name" value="HELICc"/>
    <property type="match status" value="1"/>
</dbReference>
<dbReference type="PROSITE" id="PS51194">
    <property type="entry name" value="HELICASE_CTER"/>
    <property type="match status" value="1"/>
</dbReference>
<keyword evidence="9" id="KW-1185">Reference proteome</keyword>
<dbReference type="Pfam" id="PF12029">
    <property type="entry name" value="DUF3516"/>
    <property type="match status" value="1"/>
</dbReference>
<evidence type="ECO:0000313" key="9">
    <source>
        <dbReference type="Proteomes" id="UP000636918"/>
    </source>
</evidence>
<keyword evidence="3" id="KW-0347">Helicase</keyword>
<dbReference type="PANTHER" id="PTHR12131:SF1">
    <property type="entry name" value="ATP-DEPENDENT RNA HELICASE SUPV3L1, MITOCHONDRIAL-RELATED"/>
    <property type="match status" value="1"/>
</dbReference>
<accession>A0ABS1LBJ9</accession>
<dbReference type="InterPro" id="IPR050699">
    <property type="entry name" value="RNA-DNA_Helicase"/>
</dbReference>
<feature type="region of interest" description="Disordered" evidence="5">
    <location>
        <begin position="708"/>
        <end position="730"/>
    </location>
</feature>
<dbReference type="EMBL" id="JAERSG010000003">
    <property type="protein sequence ID" value="MBL0747906.1"/>
    <property type="molecule type" value="Genomic_DNA"/>
</dbReference>
<evidence type="ECO:0000256" key="2">
    <source>
        <dbReference type="ARBA" id="ARBA00022801"/>
    </source>
</evidence>
<reference evidence="8 9" key="1">
    <citation type="submission" date="2021-01" db="EMBL/GenBank/DDBJ databases">
        <title>Genome seq and assembly of Nocardiodes sp. G10.</title>
        <authorList>
            <person name="Chhetri G."/>
        </authorList>
    </citation>
    <scope>NUCLEOTIDE SEQUENCE [LARGE SCALE GENOMIC DNA]</scope>
    <source>
        <strain evidence="8 9">G10</strain>
    </source>
</reference>
<dbReference type="Pfam" id="PF00271">
    <property type="entry name" value="Helicase_C"/>
    <property type="match status" value="1"/>
</dbReference>
<dbReference type="Gene3D" id="3.40.50.300">
    <property type="entry name" value="P-loop containing nucleotide triphosphate hydrolases"/>
    <property type="match status" value="2"/>
</dbReference>
<evidence type="ECO:0000259" key="7">
    <source>
        <dbReference type="PROSITE" id="PS51194"/>
    </source>
</evidence>
<evidence type="ECO:0000256" key="5">
    <source>
        <dbReference type="SAM" id="MobiDB-lite"/>
    </source>
</evidence>
<dbReference type="InterPro" id="IPR011545">
    <property type="entry name" value="DEAD/DEAH_box_helicase_dom"/>
</dbReference>
<dbReference type="InterPro" id="IPR021904">
    <property type="entry name" value="DUF3516"/>
</dbReference>
<dbReference type="RefSeq" id="WP_201935919.1">
    <property type="nucleotide sequence ID" value="NZ_JAERSG010000003.1"/>
</dbReference>
<keyword evidence="4" id="KW-0067">ATP-binding</keyword>
<dbReference type="Pfam" id="PF00270">
    <property type="entry name" value="DEAD"/>
    <property type="match status" value="1"/>
</dbReference>
<dbReference type="InterPro" id="IPR014001">
    <property type="entry name" value="Helicase_ATP-bd"/>
</dbReference>
<evidence type="ECO:0000259" key="6">
    <source>
        <dbReference type="PROSITE" id="PS51192"/>
    </source>
</evidence>
<comment type="caution">
    <text evidence="8">The sequence shown here is derived from an EMBL/GenBank/DDBJ whole genome shotgun (WGS) entry which is preliminary data.</text>
</comment>
<organism evidence="8 9">
    <name type="scientific">Nocardioides baculatus</name>
    <dbReference type="NCBI Taxonomy" id="2801337"/>
    <lineage>
        <taxon>Bacteria</taxon>
        <taxon>Bacillati</taxon>
        <taxon>Actinomycetota</taxon>
        <taxon>Actinomycetes</taxon>
        <taxon>Propionibacteriales</taxon>
        <taxon>Nocardioidaceae</taxon>
        <taxon>Nocardioides</taxon>
    </lineage>
</organism>